<dbReference type="CDD" id="cd00609">
    <property type="entry name" value="AAT_like"/>
    <property type="match status" value="1"/>
</dbReference>
<comment type="catalytic activity">
    <reaction evidence="8">
        <text>L-aspartate + 2-oxoglutarate = oxaloacetate + L-glutamate</text>
        <dbReference type="Rhea" id="RHEA:21824"/>
        <dbReference type="ChEBI" id="CHEBI:16452"/>
        <dbReference type="ChEBI" id="CHEBI:16810"/>
        <dbReference type="ChEBI" id="CHEBI:29985"/>
        <dbReference type="ChEBI" id="CHEBI:29991"/>
        <dbReference type="EC" id="2.6.1.1"/>
    </reaction>
</comment>
<dbReference type="GO" id="GO:0004069">
    <property type="term" value="F:L-aspartate:2-oxoglutarate aminotransferase activity"/>
    <property type="evidence" value="ECO:0007669"/>
    <property type="project" value="UniProtKB-EC"/>
</dbReference>
<dbReference type="InterPro" id="IPR050596">
    <property type="entry name" value="AspAT/PAT-like"/>
</dbReference>
<evidence type="ECO:0000256" key="9">
    <source>
        <dbReference type="RuleBase" id="RU000481"/>
    </source>
</evidence>
<evidence type="ECO:0000256" key="3">
    <source>
        <dbReference type="ARBA" id="ARBA00011738"/>
    </source>
</evidence>
<dbReference type="GO" id="GO:0006520">
    <property type="term" value="P:amino acid metabolic process"/>
    <property type="evidence" value="ECO:0007669"/>
    <property type="project" value="InterPro"/>
</dbReference>
<dbReference type="PATRIC" id="fig|1185652.3.peg.4820"/>
<keyword evidence="7" id="KW-0663">Pyridoxal phosphate</keyword>
<keyword evidence="5 9" id="KW-0032">Aminotransferase</keyword>
<organism evidence="11 12">
    <name type="scientific">Sinorhizobium fredii (strain USDA 257)</name>
    <dbReference type="NCBI Taxonomy" id="1185652"/>
    <lineage>
        <taxon>Bacteria</taxon>
        <taxon>Pseudomonadati</taxon>
        <taxon>Pseudomonadota</taxon>
        <taxon>Alphaproteobacteria</taxon>
        <taxon>Hyphomicrobiales</taxon>
        <taxon>Rhizobiaceae</taxon>
        <taxon>Sinorhizobium/Ensifer group</taxon>
        <taxon>Sinorhizobium</taxon>
    </lineage>
</organism>
<dbReference type="InterPro" id="IPR004839">
    <property type="entry name" value="Aminotransferase_I/II_large"/>
</dbReference>
<accession>I3XBD4</accession>
<dbReference type="eggNOG" id="COG0436">
    <property type="taxonomic scope" value="Bacteria"/>
</dbReference>
<evidence type="ECO:0000256" key="5">
    <source>
        <dbReference type="ARBA" id="ARBA00022576"/>
    </source>
</evidence>
<feature type="domain" description="Aminotransferase class I/classII large" evidence="10">
    <location>
        <begin position="88"/>
        <end position="448"/>
    </location>
</feature>
<dbReference type="STRING" id="1185652.USDA257_c46530"/>
<dbReference type="InterPro" id="IPR015422">
    <property type="entry name" value="PyrdxlP-dep_Trfase_small"/>
</dbReference>
<evidence type="ECO:0000256" key="2">
    <source>
        <dbReference type="ARBA" id="ARBA00007441"/>
    </source>
</evidence>
<dbReference type="InterPro" id="IPR004838">
    <property type="entry name" value="NHTrfase_class1_PyrdxlP-BS"/>
</dbReference>
<evidence type="ECO:0000256" key="8">
    <source>
        <dbReference type="ARBA" id="ARBA00049185"/>
    </source>
</evidence>
<proteinExistence type="inferred from homology"/>
<dbReference type="PROSITE" id="PS00105">
    <property type="entry name" value="AA_TRANSFER_CLASS_1"/>
    <property type="match status" value="1"/>
</dbReference>
<name>I3XBD4_SINF2</name>
<evidence type="ECO:0000256" key="6">
    <source>
        <dbReference type="ARBA" id="ARBA00022679"/>
    </source>
</evidence>
<dbReference type="Pfam" id="PF00155">
    <property type="entry name" value="Aminotran_1_2"/>
    <property type="match status" value="1"/>
</dbReference>
<dbReference type="SMR" id="I3XBD4"/>
<dbReference type="Gene3D" id="3.90.1150.10">
    <property type="entry name" value="Aspartate Aminotransferase, domain 1"/>
    <property type="match status" value="1"/>
</dbReference>
<dbReference type="EMBL" id="CP003563">
    <property type="protein sequence ID" value="AFL53190.1"/>
    <property type="molecule type" value="Genomic_DNA"/>
</dbReference>
<dbReference type="Proteomes" id="UP000006180">
    <property type="component" value="Chromosome"/>
</dbReference>
<keyword evidence="6 9" id="KW-0808">Transferase</keyword>
<dbReference type="KEGG" id="sfd:USDA257_c46530"/>
<gene>
    <name evidence="11" type="primary">aatA</name>
    <name evidence="11" type="ORF">USDA257_c46530</name>
</gene>
<evidence type="ECO:0000256" key="4">
    <source>
        <dbReference type="ARBA" id="ARBA00022490"/>
    </source>
</evidence>
<evidence type="ECO:0000256" key="1">
    <source>
        <dbReference type="ARBA" id="ARBA00001933"/>
    </source>
</evidence>
<dbReference type="PANTHER" id="PTHR46383">
    <property type="entry name" value="ASPARTATE AMINOTRANSFERASE"/>
    <property type="match status" value="1"/>
</dbReference>
<sequence>MKLCHGDAFCTAWPPFFCVERLQGPASFDIDLTAMEPDPPFRSASRPVSKRSGPHTMAFLADALSRVKPSATIAVSQKARELKAKGRDVIGLGAGEPDFDTPDNIKMAAIDAINRGETKYTPVSGIPELREAIAKKFKRENNLDYTAAQTIVGTGGKQILFNAFMATLNPGDEVVIPAPYWVSYPEMVALCGGTPVFVSATQENNFKLKAADLEKTITPKTKWFVFNSPSNPSGAAYSHDELKALTDVLMKHPHVWVLTDDMYEHLTYGDFKFATPVEVEPGLYDRTLTMNGVSKAYAMTGWRIGYAAGPLQLIKAMDMIQGQQTSGATSIAQWAAVEALNGSQDFIPRNKEIFQGRRDLVVSMLNQAKGISCPTPEGAFYVYPSCAGLIGKTAPSGKVIETDEDFVSELLEVEGVAVVHGSAFGLGPNFRISYATSEELLEEACRRVQRFCAACK</sequence>
<evidence type="ECO:0000256" key="7">
    <source>
        <dbReference type="ARBA" id="ARBA00022898"/>
    </source>
</evidence>
<evidence type="ECO:0000313" key="11">
    <source>
        <dbReference type="EMBL" id="AFL53190.1"/>
    </source>
</evidence>
<evidence type="ECO:0000259" key="10">
    <source>
        <dbReference type="Pfam" id="PF00155"/>
    </source>
</evidence>
<dbReference type="EC" id="2.6.1.-" evidence="9"/>
<comment type="cofactor">
    <cofactor evidence="1 9">
        <name>pyridoxal 5'-phosphate</name>
        <dbReference type="ChEBI" id="CHEBI:597326"/>
    </cofactor>
</comment>
<dbReference type="InterPro" id="IPR015421">
    <property type="entry name" value="PyrdxlP-dep_Trfase_major"/>
</dbReference>
<dbReference type="SUPFAM" id="SSF53383">
    <property type="entry name" value="PLP-dependent transferases"/>
    <property type="match status" value="1"/>
</dbReference>
<keyword evidence="4" id="KW-0963">Cytoplasm</keyword>
<dbReference type="PANTHER" id="PTHR46383:SF1">
    <property type="entry name" value="ASPARTATE AMINOTRANSFERASE"/>
    <property type="match status" value="1"/>
</dbReference>
<dbReference type="InterPro" id="IPR015424">
    <property type="entry name" value="PyrdxlP-dep_Trfase"/>
</dbReference>
<evidence type="ECO:0000313" key="12">
    <source>
        <dbReference type="Proteomes" id="UP000006180"/>
    </source>
</evidence>
<dbReference type="FunFam" id="3.40.640.10:FF:000033">
    <property type="entry name" value="Aspartate aminotransferase"/>
    <property type="match status" value="1"/>
</dbReference>
<dbReference type="AlphaFoldDB" id="I3XBD4"/>
<protein>
    <recommendedName>
        <fullName evidence="9">Aminotransferase</fullName>
        <ecNumber evidence="9">2.6.1.-</ecNumber>
    </recommendedName>
</protein>
<comment type="similarity">
    <text evidence="2 9">Belongs to the class-I pyridoxal-phosphate-dependent aminotransferase family.</text>
</comment>
<dbReference type="HOGENOM" id="CLU_017584_4_3_5"/>
<reference evidence="11 12" key="1">
    <citation type="journal article" date="2012" name="J. Bacteriol.">
        <title>Complete genome sequence of the broad-host-range strain Sinorhizobium fredii USDA257.</title>
        <authorList>
            <person name="Schuldes J."/>
            <person name="Rodriguez Orbegoso M."/>
            <person name="Schmeisser C."/>
            <person name="Krishnan H.B."/>
            <person name="Daniel R."/>
            <person name="Streit W.R."/>
        </authorList>
    </citation>
    <scope>NUCLEOTIDE SEQUENCE [LARGE SCALE GENOMIC DNA]</scope>
    <source>
        <strain evidence="11 12">USDA 257</strain>
    </source>
</reference>
<dbReference type="Gene3D" id="3.40.640.10">
    <property type="entry name" value="Type I PLP-dependent aspartate aminotransferase-like (Major domain)"/>
    <property type="match status" value="1"/>
</dbReference>
<dbReference type="GO" id="GO:0030170">
    <property type="term" value="F:pyridoxal phosphate binding"/>
    <property type="evidence" value="ECO:0007669"/>
    <property type="project" value="InterPro"/>
</dbReference>
<comment type="subunit">
    <text evidence="3">Homodimer.</text>
</comment>